<dbReference type="EMBL" id="JRHA01000012">
    <property type="protein sequence ID" value="PQK18106.1"/>
    <property type="molecule type" value="Genomic_DNA"/>
</dbReference>
<reference evidence="2 3" key="1">
    <citation type="submission" date="2016-07" db="EMBL/GenBank/DDBJ databases">
        <title>Comparative genomics of the entomopathogenic fungus Beauveria bassiana.</title>
        <authorList>
            <person name="Valero Jimenez C.A."/>
            <person name="Zwaan B.J."/>
            <person name="Van Kan J.A."/>
            <person name="Takken W."/>
            <person name="Debets A.J."/>
            <person name="Schoustra S.E."/>
            <person name="Koenraadt C.J."/>
        </authorList>
    </citation>
    <scope>NUCLEOTIDE SEQUENCE [LARGE SCALE GENOMIC DNA]</scope>
    <source>
        <strain evidence="2 3">ARSEF 8028</strain>
    </source>
</reference>
<accession>A0A2S7YPI5</accession>
<dbReference type="OrthoDB" id="5096715at2759"/>
<feature type="compositionally biased region" description="Basic and acidic residues" evidence="1">
    <location>
        <begin position="78"/>
        <end position="93"/>
    </location>
</feature>
<evidence type="ECO:0000313" key="3">
    <source>
        <dbReference type="Proteomes" id="UP000237441"/>
    </source>
</evidence>
<feature type="region of interest" description="Disordered" evidence="1">
    <location>
        <begin position="78"/>
        <end position="190"/>
    </location>
</feature>
<dbReference type="AlphaFoldDB" id="A0A2S7YPI5"/>
<organism evidence="2 3">
    <name type="scientific">Beauveria bassiana</name>
    <name type="common">White muscardine disease fungus</name>
    <name type="synonym">Tritirachium shiotae</name>
    <dbReference type="NCBI Taxonomy" id="176275"/>
    <lineage>
        <taxon>Eukaryota</taxon>
        <taxon>Fungi</taxon>
        <taxon>Dikarya</taxon>
        <taxon>Ascomycota</taxon>
        <taxon>Pezizomycotina</taxon>
        <taxon>Sordariomycetes</taxon>
        <taxon>Hypocreomycetidae</taxon>
        <taxon>Hypocreales</taxon>
        <taxon>Cordycipitaceae</taxon>
        <taxon>Beauveria</taxon>
    </lineage>
</organism>
<proteinExistence type="predicted"/>
<comment type="caution">
    <text evidence="2">The sequence shown here is derived from an EMBL/GenBank/DDBJ whole genome shotgun (WGS) entry which is preliminary data.</text>
</comment>
<feature type="compositionally biased region" description="Basic residues" evidence="1">
    <location>
        <begin position="103"/>
        <end position="116"/>
    </location>
</feature>
<feature type="region of interest" description="Disordered" evidence="1">
    <location>
        <begin position="1"/>
        <end position="29"/>
    </location>
</feature>
<evidence type="ECO:0000256" key="1">
    <source>
        <dbReference type="SAM" id="MobiDB-lite"/>
    </source>
</evidence>
<name>A0A2S7YPI5_BEABA</name>
<gene>
    <name evidence="2" type="ORF">BB8028_0012g00030</name>
</gene>
<dbReference type="Proteomes" id="UP000237441">
    <property type="component" value="Unassembled WGS sequence"/>
</dbReference>
<feature type="compositionally biased region" description="Low complexity" evidence="1">
    <location>
        <begin position="146"/>
        <end position="155"/>
    </location>
</feature>
<protein>
    <submittedName>
        <fullName evidence="2">Uncharacterized protein</fullName>
    </submittedName>
</protein>
<feature type="compositionally biased region" description="Basic residues" evidence="1">
    <location>
        <begin position="20"/>
        <end position="29"/>
    </location>
</feature>
<feature type="region of interest" description="Disordered" evidence="1">
    <location>
        <begin position="270"/>
        <end position="297"/>
    </location>
</feature>
<sequence>MAPKAVLTGHNKKQKEAARKRGPSLKSKTRKLGLKANIRTAVFYEDPTHGIWHMASHCPTGKTLPDLNALLAEYQRTKKEPRVRPGIDIEPGCRRSGSPRPTRPMRPRQQSRRTKSMQRPDGAQLAHTAPENVYDVPDDDGGRVLSESASGEASSVEYDTGGQTSDGAADAGVTDNEHESNSAVGERSTEALLPVAKGDHVDSVEDMPSIEDSELLGDTWFINDMTDFGAGIEEMGSDDLLEAIEGMEEGTFSDMPMIDQMLQLQLVDQAGTPPQPAREESQAKGSPKPNSLADSHARRLSLARAEAEAWTYWARHTRPLLWGW</sequence>
<evidence type="ECO:0000313" key="2">
    <source>
        <dbReference type="EMBL" id="PQK18106.1"/>
    </source>
</evidence>